<dbReference type="InterPro" id="IPR036409">
    <property type="entry name" value="Aldolase_II/adducin_N_sf"/>
</dbReference>
<name>A0A4R1GEL4_9GAMM</name>
<gene>
    <name evidence="4" type="ORF">CLV83_3625</name>
</gene>
<reference evidence="4 5" key="1">
    <citation type="submission" date="2019-03" db="EMBL/GenBank/DDBJ databases">
        <title>Genomic Encyclopedia of Archaeal and Bacterial Type Strains, Phase II (KMG-II): from individual species to whole genera.</title>
        <authorList>
            <person name="Goeker M."/>
        </authorList>
    </citation>
    <scope>NUCLEOTIDE SEQUENCE [LARGE SCALE GENOMIC DNA]</scope>
    <source>
        <strain evidence="4 5">DSM 27697</strain>
    </source>
</reference>
<organism evidence="4 5">
    <name type="scientific">Marinobacterium mangrovicola</name>
    <dbReference type="NCBI Taxonomy" id="1476959"/>
    <lineage>
        <taxon>Bacteria</taxon>
        <taxon>Pseudomonadati</taxon>
        <taxon>Pseudomonadota</taxon>
        <taxon>Gammaproteobacteria</taxon>
        <taxon>Oceanospirillales</taxon>
        <taxon>Oceanospirillaceae</taxon>
        <taxon>Marinobacterium</taxon>
    </lineage>
</organism>
<dbReference type="SUPFAM" id="SSF53639">
    <property type="entry name" value="AraD/HMP-PK domain-like"/>
    <property type="match status" value="1"/>
</dbReference>
<keyword evidence="2" id="KW-0456">Lyase</keyword>
<accession>A0A4R1GEL4</accession>
<dbReference type="EMBL" id="SMFU01000011">
    <property type="protein sequence ID" value="TCK04209.1"/>
    <property type="molecule type" value="Genomic_DNA"/>
</dbReference>
<dbReference type="GO" id="GO:0046872">
    <property type="term" value="F:metal ion binding"/>
    <property type="evidence" value="ECO:0007669"/>
    <property type="project" value="UniProtKB-KW"/>
</dbReference>
<dbReference type="Pfam" id="PF00596">
    <property type="entry name" value="Aldolase_II"/>
    <property type="match status" value="1"/>
</dbReference>
<dbReference type="GO" id="GO:0016832">
    <property type="term" value="F:aldehyde-lyase activity"/>
    <property type="evidence" value="ECO:0007669"/>
    <property type="project" value="TreeGrafter"/>
</dbReference>
<evidence type="ECO:0000259" key="3">
    <source>
        <dbReference type="SMART" id="SM01007"/>
    </source>
</evidence>
<protein>
    <submittedName>
        <fullName evidence="4">HCOMODA/2-hydroxy-3-carboxy-muconic semialdehyde decarboxylase</fullName>
    </submittedName>
</protein>
<dbReference type="Proteomes" id="UP000294546">
    <property type="component" value="Unassembled WGS sequence"/>
</dbReference>
<proteinExistence type="predicted"/>
<evidence type="ECO:0000313" key="4">
    <source>
        <dbReference type="EMBL" id="TCK04209.1"/>
    </source>
</evidence>
<dbReference type="AlphaFoldDB" id="A0A4R1GEL4"/>
<dbReference type="Gene3D" id="3.40.225.10">
    <property type="entry name" value="Class II aldolase/adducin N-terminal domain"/>
    <property type="match status" value="1"/>
</dbReference>
<dbReference type="PANTHER" id="PTHR22789:SF0">
    <property type="entry name" value="3-OXO-TETRONATE 4-PHOSPHATE DECARBOXYLASE-RELATED"/>
    <property type="match status" value="1"/>
</dbReference>
<dbReference type="OrthoDB" id="5500703at2"/>
<evidence type="ECO:0000256" key="2">
    <source>
        <dbReference type="ARBA" id="ARBA00023239"/>
    </source>
</evidence>
<keyword evidence="1" id="KW-0479">Metal-binding</keyword>
<dbReference type="GO" id="GO:0005829">
    <property type="term" value="C:cytosol"/>
    <property type="evidence" value="ECO:0007669"/>
    <property type="project" value="TreeGrafter"/>
</dbReference>
<evidence type="ECO:0000256" key="1">
    <source>
        <dbReference type="ARBA" id="ARBA00022723"/>
    </source>
</evidence>
<comment type="caution">
    <text evidence="4">The sequence shown here is derived from an EMBL/GenBank/DDBJ whole genome shotgun (WGS) entry which is preliminary data.</text>
</comment>
<dbReference type="PANTHER" id="PTHR22789">
    <property type="entry name" value="FUCULOSE PHOSPHATE ALDOLASE"/>
    <property type="match status" value="1"/>
</dbReference>
<dbReference type="InterPro" id="IPR050197">
    <property type="entry name" value="Aldolase_class_II_sugar_metab"/>
</dbReference>
<feature type="domain" description="Class II aldolase/adducin N-terminal" evidence="3">
    <location>
        <begin position="13"/>
        <end position="199"/>
    </location>
</feature>
<keyword evidence="5" id="KW-1185">Reference proteome</keyword>
<evidence type="ECO:0000313" key="5">
    <source>
        <dbReference type="Proteomes" id="UP000294546"/>
    </source>
</evidence>
<sequence length="247" mass="27470">MKTQPKLLSSLLDDLVDANLILFNQGVVDAFGHVSVRNPEKPHHYFLSRNMAPGLVAREDIIEFDLDGNVVDGDTRKVYLERYIHGEIYRARPDVMAVVHSHSPSVVPFSAVKSSPLRPMCHMSGFIGNHVPNFEIRDVAGDATDLLITNQKLGAALSDTLADNTVVLMRGHGSTVVAPTLKQAVYRAVYVEVNAKLQAEASRLGPIEFLTDGETQTTQKTIEGQVERPWQLWRMNARKAQLSWQES</sequence>
<dbReference type="InterPro" id="IPR001303">
    <property type="entry name" value="Aldolase_II/adducin_N"/>
</dbReference>
<dbReference type="GO" id="GO:0019323">
    <property type="term" value="P:pentose catabolic process"/>
    <property type="evidence" value="ECO:0007669"/>
    <property type="project" value="TreeGrafter"/>
</dbReference>
<dbReference type="RefSeq" id="WP_132295738.1">
    <property type="nucleotide sequence ID" value="NZ_SMFU01000011.1"/>
</dbReference>
<dbReference type="SMART" id="SM01007">
    <property type="entry name" value="Aldolase_II"/>
    <property type="match status" value="1"/>
</dbReference>